<dbReference type="EMBL" id="CP144524">
    <property type="protein sequence ID" value="WWC70939.1"/>
    <property type="molecule type" value="Genomic_DNA"/>
</dbReference>
<evidence type="ECO:0000313" key="4">
    <source>
        <dbReference type="EMBL" id="OCF51716.1"/>
    </source>
</evidence>
<proteinExistence type="predicted"/>
<dbReference type="InterPro" id="IPR032675">
    <property type="entry name" value="LRR_dom_sf"/>
</dbReference>
<reference evidence="5" key="4">
    <citation type="submission" date="2024-02" db="EMBL/GenBank/DDBJ databases">
        <title>Comparative genomics of Cryptococcus and Kwoniella reveals pathogenesis evolution and contrasting modes of karyotype evolution via chromosome fusion or intercentromeric recombination.</title>
        <authorList>
            <person name="Coelho M.A."/>
            <person name="David-Palma M."/>
            <person name="Shea T."/>
            <person name="Bowers K."/>
            <person name="McGinley-Smith S."/>
            <person name="Mohammad A.W."/>
            <person name="Gnirke A."/>
            <person name="Yurkov A.M."/>
            <person name="Nowrousian M."/>
            <person name="Sun S."/>
            <person name="Cuomo C.A."/>
            <person name="Heitman J."/>
        </authorList>
    </citation>
    <scope>NUCLEOTIDE SEQUENCE</scope>
    <source>
        <strain evidence="5">CBS 10737</strain>
    </source>
</reference>
<dbReference type="GO" id="GO:0005615">
    <property type="term" value="C:extracellular space"/>
    <property type="evidence" value="ECO:0007669"/>
    <property type="project" value="TreeGrafter"/>
</dbReference>
<dbReference type="InterPro" id="IPR000938">
    <property type="entry name" value="CAP-Gly_domain"/>
</dbReference>
<evidence type="ECO:0000256" key="1">
    <source>
        <dbReference type="ARBA" id="ARBA00022614"/>
    </source>
</evidence>
<dbReference type="Proteomes" id="UP000094020">
    <property type="component" value="Chromosome 6"/>
</dbReference>
<dbReference type="InterPro" id="IPR050333">
    <property type="entry name" value="SLRP"/>
</dbReference>
<evidence type="ECO:0000259" key="3">
    <source>
        <dbReference type="SMART" id="SM01052"/>
    </source>
</evidence>
<dbReference type="Gene3D" id="2.30.30.190">
    <property type="entry name" value="CAP Gly-rich-like domain"/>
    <property type="match status" value="1"/>
</dbReference>
<dbReference type="AlphaFoldDB" id="A0A1B9I894"/>
<sequence length="603" mass="69318">MIESDYIQPEAGPSNSPYVIGNRYLNSKTNYPLTLRYIGPLPPPSSSSSSTTNEQIWLGAEYDNLKNGKGHNGIYKDIQVFITKEKGSASFLKYSKESLKKGNSLIDSIENRYGKIINNIINEQEDDLDLDSNSKLLISIKKEEEENLILGSSENSIIVKVPNLLSVKKKISKLEKIKNIGFEEEYINSLGGNYEIKLILKQRMKNLKWLNLSKNLLSNWEQLLEIVDHFDGLETLTLNHSRIQSISPILPSEQKLKYISTFRRIKELHLSDCLLSWEEISALLPLFPNLEVLHLDANRRLSTLSILEDGLSSLRELRLAGCPLTRWEDIIPALVVFPKLEILDLSLTPLDSIPSSQIKLDSLKSLVLIELSIAKWSDLDNLSNQLPNLNNLRFSVSPRPASNENSLDDQIKNDFTAIDDKSLRSICIAKFPNLIYFNSNIITKTERRDSELFYISFINKYISKNEGNGKDWGKWEELIKLYNITQDEEGIEKKLKIGLKGKMLNLKVYTSLEDYKEFKEISILPLAKISLLQKKLIKLFGLPINQWKIIQIWNTKKVNEQQQLEEFKLINVNKITNLWEDKECGWWFEDGDDIFVEFISLDD</sequence>
<dbReference type="GeneID" id="30170800"/>
<dbReference type="SUPFAM" id="SSF52047">
    <property type="entry name" value="RNI-like"/>
    <property type="match status" value="1"/>
</dbReference>
<reference evidence="4" key="1">
    <citation type="submission" date="2013-07" db="EMBL/GenBank/DDBJ databases">
        <title>The Genome Sequence of Cryptococcus pinus CBS10737.</title>
        <authorList>
            <consortium name="The Broad Institute Genome Sequencing Platform"/>
            <person name="Cuomo C."/>
            <person name="Litvintseva A."/>
            <person name="Chen Y."/>
            <person name="Heitman J."/>
            <person name="Sun S."/>
            <person name="Springer D."/>
            <person name="Dromer F."/>
            <person name="Young S.K."/>
            <person name="Zeng Q."/>
            <person name="Gargeya S."/>
            <person name="Fitzgerald M."/>
            <person name="Abouelleil A."/>
            <person name="Alvarado L."/>
            <person name="Berlin A.M."/>
            <person name="Chapman S.B."/>
            <person name="Dewar J."/>
            <person name="Goldberg J."/>
            <person name="Griggs A."/>
            <person name="Gujja S."/>
            <person name="Hansen M."/>
            <person name="Howarth C."/>
            <person name="Imamovic A."/>
            <person name="Larimer J."/>
            <person name="McCowan C."/>
            <person name="Murphy C."/>
            <person name="Pearson M."/>
            <person name="Priest M."/>
            <person name="Roberts A."/>
            <person name="Saif S."/>
            <person name="Shea T."/>
            <person name="Sykes S."/>
            <person name="Wortman J."/>
            <person name="Nusbaum C."/>
            <person name="Birren B."/>
        </authorList>
    </citation>
    <scope>NUCLEOTIDE SEQUENCE [LARGE SCALE GENOMIC DNA]</scope>
    <source>
        <strain evidence="4">CBS 10737</strain>
    </source>
</reference>
<protein>
    <recommendedName>
        <fullName evidence="3">CAP-Gly domain-containing protein</fullName>
    </recommendedName>
</protein>
<evidence type="ECO:0000313" key="6">
    <source>
        <dbReference type="Proteomes" id="UP000094020"/>
    </source>
</evidence>
<keyword evidence="2" id="KW-0677">Repeat</keyword>
<accession>A0A1B9I894</accession>
<dbReference type="RefSeq" id="XP_019012935.1">
    <property type="nucleotide sequence ID" value="XM_019154195.1"/>
</dbReference>
<name>A0A1B9I894_9TREE</name>
<dbReference type="InterPro" id="IPR036859">
    <property type="entry name" value="CAP-Gly_dom_sf"/>
</dbReference>
<dbReference type="PANTHER" id="PTHR45712">
    <property type="entry name" value="AGAP008170-PA"/>
    <property type="match status" value="1"/>
</dbReference>
<evidence type="ECO:0000313" key="5">
    <source>
        <dbReference type="EMBL" id="WWC70939.1"/>
    </source>
</evidence>
<feature type="domain" description="CAP-Gly" evidence="3">
    <location>
        <begin position="20"/>
        <end position="98"/>
    </location>
</feature>
<dbReference type="SUPFAM" id="SSF74924">
    <property type="entry name" value="Cap-Gly domain"/>
    <property type="match status" value="1"/>
</dbReference>
<dbReference type="OrthoDB" id="5273213at2759"/>
<reference evidence="4" key="3">
    <citation type="submission" date="2016-07" db="EMBL/GenBank/DDBJ databases">
        <title>Evolution of pathogenesis and genome organization in the Tremellales.</title>
        <authorList>
            <person name="Cuomo C."/>
            <person name="Litvintseva A."/>
            <person name="Heitman J."/>
            <person name="Chen Y."/>
            <person name="Sun S."/>
            <person name="Springer D."/>
            <person name="Dromer F."/>
            <person name="Young S."/>
            <person name="Zeng Q."/>
            <person name="Chapman S."/>
            <person name="Gujja S."/>
            <person name="Saif S."/>
            <person name="Birren B."/>
        </authorList>
    </citation>
    <scope>NUCLEOTIDE SEQUENCE</scope>
    <source>
        <strain evidence="4">CBS 10737</strain>
    </source>
</reference>
<keyword evidence="1" id="KW-0433">Leucine-rich repeat</keyword>
<dbReference type="EMBL" id="KV700115">
    <property type="protein sequence ID" value="OCF51716.1"/>
    <property type="molecule type" value="Genomic_DNA"/>
</dbReference>
<dbReference type="SMART" id="SM01052">
    <property type="entry name" value="CAP_GLY"/>
    <property type="match status" value="1"/>
</dbReference>
<keyword evidence="6" id="KW-1185">Reference proteome</keyword>
<dbReference type="PANTHER" id="PTHR45712:SF28">
    <property type="entry name" value="LEUCINE-RICH REPEAT-CONTAINING PROTEIN 70-LIKE"/>
    <property type="match status" value="1"/>
</dbReference>
<dbReference type="KEGG" id="kpin:30170800"/>
<organism evidence="4">
    <name type="scientific">Kwoniella pini CBS 10737</name>
    <dbReference type="NCBI Taxonomy" id="1296096"/>
    <lineage>
        <taxon>Eukaryota</taxon>
        <taxon>Fungi</taxon>
        <taxon>Dikarya</taxon>
        <taxon>Basidiomycota</taxon>
        <taxon>Agaricomycotina</taxon>
        <taxon>Tremellomycetes</taxon>
        <taxon>Tremellales</taxon>
        <taxon>Cryptococcaceae</taxon>
        <taxon>Kwoniella</taxon>
    </lineage>
</organism>
<evidence type="ECO:0000256" key="2">
    <source>
        <dbReference type="ARBA" id="ARBA00022737"/>
    </source>
</evidence>
<dbReference type="STRING" id="1296096.A0A1B9I894"/>
<dbReference type="InterPro" id="IPR001611">
    <property type="entry name" value="Leu-rich_rpt"/>
</dbReference>
<dbReference type="Gene3D" id="3.80.10.10">
    <property type="entry name" value="Ribonuclease Inhibitor"/>
    <property type="match status" value="3"/>
</dbReference>
<reference evidence="5" key="2">
    <citation type="submission" date="2013-07" db="EMBL/GenBank/DDBJ databases">
        <authorList>
            <consortium name="The Broad Institute Genome Sequencing Platform"/>
            <person name="Cuomo C."/>
            <person name="Litvintseva A."/>
            <person name="Chen Y."/>
            <person name="Heitman J."/>
            <person name="Sun S."/>
            <person name="Springer D."/>
            <person name="Dromer F."/>
            <person name="Young S.K."/>
            <person name="Zeng Q."/>
            <person name="Gargeya S."/>
            <person name="Fitzgerald M."/>
            <person name="Abouelleil A."/>
            <person name="Alvarado L."/>
            <person name="Berlin A.M."/>
            <person name="Chapman S.B."/>
            <person name="Dewar J."/>
            <person name="Goldberg J."/>
            <person name="Griggs A."/>
            <person name="Gujja S."/>
            <person name="Hansen M."/>
            <person name="Howarth C."/>
            <person name="Imamovic A."/>
            <person name="Larimer J."/>
            <person name="McCowan C."/>
            <person name="Murphy C."/>
            <person name="Pearson M."/>
            <person name="Priest M."/>
            <person name="Roberts A."/>
            <person name="Saif S."/>
            <person name="Shea T."/>
            <person name="Sykes S."/>
            <person name="Wortman J."/>
            <person name="Nusbaum C."/>
            <person name="Birren B."/>
        </authorList>
    </citation>
    <scope>NUCLEOTIDE SEQUENCE</scope>
    <source>
        <strain evidence="5">CBS 10737</strain>
    </source>
</reference>
<gene>
    <name evidence="4" type="ORF">I206_02431</name>
    <name evidence="5" type="ORF">I206_104891</name>
</gene>
<dbReference type="PROSITE" id="PS51450">
    <property type="entry name" value="LRR"/>
    <property type="match status" value="1"/>
</dbReference>